<keyword evidence="5" id="KW-1185">Reference proteome</keyword>
<comment type="similarity">
    <text evidence="1">Belongs to the GST superfamily. NadH family.</text>
</comment>
<dbReference type="InterPro" id="IPR036249">
    <property type="entry name" value="Thioredoxin-like_sf"/>
</dbReference>
<comment type="catalytic activity">
    <reaction evidence="1">
        <text>2-hydroxychromene-2-carboxylate = (3E)-4-(2-hydroxyphenyl)-2-oxobut-3-enoate</text>
        <dbReference type="Rhea" id="RHEA:27401"/>
        <dbReference type="ChEBI" id="CHEBI:59350"/>
        <dbReference type="ChEBI" id="CHEBI:59353"/>
        <dbReference type="EC" id="5.99.1.4"/>
    </reaction>
</comment>
<accession>A0ABV1Y724</accession>
<comment type="caution">
    <text evidence="4">The sequence shown here is derived from an EMBL/GenBank/DDBJ whole genome shotgun (WGS) entry which is preliminary data.</text>
</comment>
<dbReference type="SUPFAM" id="SSF52833">
    <property type="entry name" value="Thioredoxin-like"/>
    <property type="match status" value="1"/>
</dbReference>
<gene>
    <name evidence="4" type="ORF">ABT384_44525</name>
</gene>
<dbReference type="EC" id="5.99.1.4" evidence="1"/>
<protein>
    <recommendedName>
        <fullName evidence="1">2-hydroxychromene-2-carboxylate isomerase</fullName>
        <ecNumber evidence="1">5.99.1.4</ecNumber>
    </recommendedName>
</protein>
<feature type="compositionally biased region" description="Basic and acidic residues" evidence="2">
    <location>
        <begin position="230"/>
        <end position="246"/>
    </location>
</feature>
<dbReference type="Pfam" id="PF01323">
    <property type="entry name" value="DSBA"/>
    <property type="match status" value="1"/>
</dbReference>
<dbReference type="Proteomes" id="UP001486207">
    <property type="component" value="Unassembled WGS sequence"/>
</dbReference>
<dbReference type="PANTHER" id="PTHR42943:SF4">
    <property type="entry name" value="C2H2-TYPE DOMAIN-CONTAINING PROTEIN"/>
    <property type="match status" value="1"/>
</dbReference>
<dbReference type="PANTHER" id="PTHR42943">
    <property type="entry name" value="GLUTATHIONE S-TRANSFERASE KAPPA"/>
    <property type="match status" value="1"/>
</dbReference>
<dbReference type="RefSeq" id="WP_190073647.1">
    <property type="nucleotide sequence ID" value="NZ_BNBM01000015.1"/>
</dbReference>
<sequence>MSRRRAKPVLYFSFRSPYSWLALRDLEQRLPDAPSAVEYRPWWEPDDRMRKELQDRGAPFPYIPMSKAKHLYILQDVKRLATARGVRAAWPVDTDPWWEVPHLGWIAARRLGRDRELLAALWAARWERGENICDPEVLRRAAEEAGVDPEPVVGAAHDPDIRAEALESLVQVYEDDAFGIPYFKAGRHRFWGIDRLDDFLRELSLAEAPTLPKNSGKEPGGESSGFPAHVLERPGAYDHDTAGGCG</sequence>
<feature type="domain" description="DSBA-like thioredoxin" evidence="3">
    <location>
        <begin position="10"/>
        <end position="203"/>
    </location>
</feature>
<dbReference type="PIRSF" id="PIRSF006386">
    <property type="entry name" value="HCCAis_GSTk"/>
    <property type="match status" value="1"/>
</dbReference>
<organism evidence="4 5">
    <name type="scientific">Streptomyces lanatus</name>
    <dbReference type="NCBI Taxonomy" id="66900"/>
    <lineage>
        <taxon>Bacteria</taxon>
        <taxon>Bacillati</taxon>
        <taxon>Actinomycetota</taxon>
        <taxon>Actinomycetes</taxon>
        <taxon>Kitasatosporales</taxon>
        <taxon>Streptomycetaceae</taxon>
        <taxon>Streptomyces</taxon>
    </lineage>
</organism>
<feature type="region of interest" description="Disordered" evidence="2">
    <location>
        <begin position="210"/>
        <end position="246"/>
    </location>
</feature>
<dbReference type="Gene3D" id="3.40.30.10">
    <property type="entry name" value="Glutaredoxin"/>
    <property type="match status" value="1"/>
</dbReference>
<evidence type="ECO:0000256" key="1">
    <source>
        <dbReference type="PIRNR" id="PIRNR006386"/>
    </source>
</evidence>
<name>A0ABV1Y724_9ACTN</name>
<proteinExistence type="inferred from homology"/>
<evidence type="ECO:0000256" key="2">
    <source>
        <dbReference type="SAM" id="MobiDB-lite"/>
    </source>
</evidence>
<reference evidence="4 5" key="1">
    <citation type="submission" date="2024-06" db="EMBL/GenBank/DDBJ databases">
        <title>The Natural Products Discovery Center: Release of the First 8490 Sequenced Strains for Exploring Actinobacteria Biosynthetic Diversity.</title>
        <authorList>
            <person name="Kalkreuter E."/>
            <person name="Kautsar S.A."/>
            <person name="Yang D."/>
            <person name="Bader C.D."/>
            <person name="Teijaro C.N."/>
            <person name="Fluegel L."/>
            <person name="Davis C.M."/>
            <person name="Simpson J.R."/>
            <person name="Lauterbach L."/>
            <person name="Steele A.D."/>
            <person name="Gui C."/>
            <person name="Meng S."/>
            <person name="Li G."/>
            <person name="Viehrig K."/>
            <person name="Ye F."/>
            <person name="Su P."/>
            <person name="Kiefer A.F."/>
            <person name="Nichols A."/>
            <person name="Cepeda A.J."/>
            <person name="Yan W."/>
            <person name="Fan B."/>
            <person name="Jiang Y."/>
            <person name="Adhikari A."/>
            <person name="Zheng C.-J."/>
            <person name="Schuster L."/>
            <person name="Cowan T.M."/>
            <person name="Smanski M.J."/>
            <person name="Chevrette M.G."/>
            <person name="De Carvalho L.P.S."/>
            <person name="Shen B."/>
        </authorList>
    </citation>
    <scope>NUCLEOTIDE SEQUENCE [LARGE SCALE GENOMIC DNA]</scope>
    <source>
        <strain evidence="4 5">NPDC000155</strain>
    </source>
</reference>
<evidence type="ECO:0000313" key="4">
    <source>
        <dbReference type="EMBL" id="MER7379673.1"/>
    </source>
</evidence>
<evidence type="ECO:0000313" key="5">
    <source>
        <dbReference type="Proteomes" id="UP001486207"/>
    </source>
</evidence>
<dbReference type="InterPro" id="IPR014440">
    <property type="entry name" value="HCCAis_GSTk"/>
</dbReference>
<dbReference type="EMBL" id="JBEPFB010000036">
    <property type="protein sequence ID" value="MER7379673.1"/>
    <property type="molecule type" value="Genomic_DNA"/>
</dbReference>
<keyword evidence="1" id="KW-0413">Isomerase</keyword>
<dbReference type="InterPro" id="IPR001853">
    <property type="entry name" value="DSBA-like_thioredoxin_dom"/>
</dbReference>
<dbReference type="InterPro" id="IPR051924">
    <property type="entry name" value="GST_Kappa/NadH"/>
</dbReference>
<evidence type="ECO:0000259" key="3">
    <source>
        <dbReference type="Pfam" id="PF01323"/>
    </source>
</evidence>